<keyword evidence="5" id="KW-1185">Reference proteome</keyword>
<proteinExistence type="predicted"/>
<keyword evidence="1" id="KW-0862">Zinc</keyword>
<dbReference type="PROSITE" id="PS50157">
    <property type="entry name" value="ZINC_FINGER_C2H2_2"/>
    <property type="match status" value="1"/>
</dbReference>
<dbReference type="InterPro" id="IPR013087">
    <property type="entry name" value="Znf_C2H2_type"/>
</dbReference>
<evidence type="ECO:0000313" key="5">
    <source>
        <dbReference type="Proteomes" id="UP000728032"/>
    </source>
</evidence>
<sequence>MDPNGTDSTLSVKKEYEKGVHLLRQALDVYDSGNKVRPRYHTRNIHRNNPIAHKPKDPTISQPAPKEYKCGDCGKVYKTSHGLKHHRNTHHSNMLTKTQAQTQTQGQLSTQLSPTVQTQTTQTSSSVQTTTTL</sequence>
<gene>
    <name evidence="4" type="ORF">ONB1V03_LOCUS8766</name>
</gene>
<dbReference type="Gene3D" id="3.30.160.60">
    <property type="entry name" value="Classic Zinc Finger"/>
    <property type="match status" value="1"/>
</dbReference>
<evidence type="ECO:0000256" key="2">
    <source>
        <dbReference type="SAM" id="MobiDB-lite"/>
    </source>
</evidence>
<dbReference type="OrthoDB" id="10004641at2759"/>
<name>A0A7R9M201_9ACAR</name>
<feature type="region of interest" description="Disordered" evidence="2">
    <location>
        <begin position="41"/>
        <end position="65"/>
    </location>
</feature>
<dbReference type="EMBL" id="CAJPVJ010005150">
    <property type="protein sequence ID" value="CAG2169287.1"/>
    <property type="molecule type" value="Genomic_DNA"/>
</dbReference>
<evidence type="ECO:0000313" key="4">
    <source>
        <dbReference type="EMBL" id="CAD7652100.1"/>
    </source>
</evidence>
<feature type="domain" description="C2H2-type" evidence="3">
    <location>
        <begin position="68"/>
        <end position="95"/>
    </location>
</feature>
<reference evidence="4" key="1">
    <citation type="submission" date="2020-11" db="EMBL/GenBank/DDBJ databases">
        <authorList>
            <person name="Tran Van P."/>
        </authorList>
    </citation>
    <scope>NUCLEOTIDE SEQUENCE</scope>
</reference>
<feature type="compositionally biased region" description="Low complexity" evidence="2">
    <location>
        <begin position="95"/>
        <end position="133"/>
    </location>
</feature>
<feature type="region of interest" description="Disordered" evidence="2">
    <location>
        <begin position="84"/>
        <end position="133"/>
    </location>
</feature>
<dbReference type="PROSITE" id="PS00028">
    <property type="entry name" value="ZINC_FINGER_C2H2_1"/>
    <property type="match status" value="1"/>
</dbReference>
<accession>A0A7R9M201</accession>
<keyword evidence="1" id="KW-0479">Metal-binding</keyword>
<protein>
    <recommendedName>
        <fullName evidence="3">C2H2-type domain-containing protein</fullName>
    </recommendedName>
</protein>
<dbReference type="GO" id="GO:0008270">
    <property type="term" value="F:zinc ion binding"/>
    <property type="evidence" value="ECO:0007669"/>
    <property type="project" value="UniProtKB-KW"/>
</dbReference>
<organism evidence="4">
    <name type="scientific">Oppiella nova</name>
    <dbReference type="NCBI Taxonomy" id="334625"/>
    <lineage>
        <taxon>Eukaryota</taxon>
        <taxon>Metazoa</taxon>
        <taxon>Ecdysozoa</taxon>
        <taxon>Arthropoda</taxon>
        <taxon>Chelicerata</taxon>
        <taxon>Arachnida</taxon>
        <taxon>Acari</taxon>
        <taxon>Acariformes</taxon>
        <taxon>Sarcoptiformes</taxon>
        <taxon>Oribatida</taxon>
        <taxon>Brachypylina</taxon>
        <taxon>Oppioidea</taxon>
        <taxon>Oppiidae</taxon>
        <taxon>Oppiella</taxon>
    </lineage>
</organism>
<dbReference type="EMBL" id="OC919975">
    <property type="protein sequence ID" value="CAD7652100.1"/>
    <property type="molecule type" value="Genomic_DNA"/>
</dbReference>
<feature type="non-terminal residue" evidence="4">
    <location>
        <position position="133"/>
    </location>
</feature>
<dbReference type="AlphaFoldDB" id="A0A7R9M201"/>
<dbReference type="SUPFAM" id="SSF57667">
    <property type="entry name" value="beta-beta-alpha zinc fingers"/>
    <property type="match status" value="1"/>
</dbReference>
<keyword evidence="1" id="KW-0863">Zinc-finger</keyword>
<dbReference type="Proteomes" id="UP000728032">
    <property type="component" value="Unassembled WGS sequence"/>
</dbReference>
<evidence type="ECO:0000256" key="1">
    <source>
        <dbReference type="PROSITE-ProRule" id="PRU00042"/>
    </source>
</evidence>
<evidence type="ECO:0000259" key="3">
    <source>
        <dbReference type="PROSITE" id="PS50157"/>
    </source>
</evidence>
<dbReference type="InterPro" id="IPR036236">
    <property type="entry name" value="Znf_C2H2_sf"/>
</dbReference>